<evidence type="ECO:0000313" key="3">
    <source>
        <dbReference type="Proteomes" id="UP000240728"/>
    </source>
</evidence>
<organism evidence="2 3">
    <name type="scientific">Photobacterium kishitanii</name>
    <dbReference type="NCBI Taxonomy" id="318456"/>
    <lineage>
        <taxon>Bacteria</taxon>
        <taxon>Pseudomonadati</taxon>
        <taxon>Pseudomonadota</taxon>
        <taxon>Gammaproteobacteria</taxon>
        <taxon>Vibrionales</taxon>
        <taxon>Vibrionaceae</taxon>
        <taxon>Photobacterium</taxon>
    </lineage>
</organism>
<dbReference type="InterPro" id="IPR050266">
    <property type="entry name" value="AB_hydrolase_sf"/>
</dbReference>
<sequence>MLFYKTYQHKQSKEWVVFVHGAGGSSAIWFKQIKAYKQHFNLLLLDLRGHGKSNTMFQDVINNNYSFKMVTKDIIDVLNHLSIQSAHFVGISLGTIIIRHLAELAPERVQTMTLGGAVTRLNTRSQLLIKLGNLSKHILPYMWLYRLFAYIVMPQKSQRQSRHLFIREAKKLCQQEFKRWFKLATDVNPIMKYFKEKELTIPTLYLMGEHDYMFIKPVKDMIKSHKNSILTQLSSCGHVCNIEQPEAFNYHSIEFIQQHSQTTR</sequence>
<comment type="caution">
    <text evidence="2">The sequence shown here is derived from an EMBL/GenBank/DDBJ whole genome shotgun (WGS) entry which is preliminary data.</text>
</comment>
<evidence type="ECO:0000259" key="1">
    <source>
        <dbReference type="Pfam" id="PF00561"/>
    </source>
</evidence>
<dbReference type="GO" id="GO:0003824">
    <property type="term" value="F:catalytic activity"/>
    <property type="evidence" value="ECO:0007669"/>
    <property type="project" value="InterPro"/>
</dbReference>
<feature type="domain" description="AB hydrolase-1" evidence="1">
    <location>
        <begin position="15"/>
        <end position="122"/>
    </location>
</feature>
<protein>
    <submittedName>
        <fullName evidence="2">2-succinyl-6-hydroxy-2, 4-cyclohexadiene-1-carboxylate synthase</fullName>
    </submittedName>
</protein>
<gene>
    <name evidence="2" type="ORF">C0W53_05235</name>
</gene>
<dbReference type="SUPFAM" id="SSF53474">
    <property type="entry name" value="alpha/beta-Hydrolases"/>
    <property type="match status" value="1"/>
</dbReference>
<reference evidence="2 3" key="1">
    <citation type="submission" date="2018-01" db="EMBL/GenBank/DDBJ databases">
        <title>Whole genome sequencing of Histamine producing bacteria.</title>
        <authorList>
            <person name="Butler K."/>
        </authorList>
    </citation>
    <scope>NUCLEOTIDE SEQUENCE [LARGE SCALE GENOMIC DNA]</scope>
    <source>
        <strain evidence="2 3">A1-4</strain>
    </source>
</reference>
<evidence type="ECO:0000313" key="2">
    <source>
        <dbReference type="EMBL" id="PSX46333.1"/>
    </source>
</evidence>
<dbReference type="InterPro" id="IPR000073">
    <property type="entry name" value="AB_hydrolase_1"/>
</dbReference>
<dbReference type="GO" id="GO:0016020">
    <property type="term" value="C:membrane"/>
    <property type="evidence" value="ECO:0007669"/>
    <property type="project" value="TreeGrafter"/>
</dbReference>
<accession>A0AAX0YYM0</accession>
<dbReference type="RefSeq" id="WP_107174066.1">
    <property type="nucleotide sequence ID" value="NZ_JZSP01000002.1"/>
</dbReference>
<proteinExistence type="predicted"/>
<dbReference type="Gene3D" id="3.40.50.1820">
    <property type="entry name" value="alpha/beta hydrolase"/>
    <property type="match status" value="1"/>
</dbReference>
<dbReference type="InterPro" id="IPR029058">
    <property type="entry name" value="AB_hydrolase_fold"/>
</dbReference>
<dbReference type="Pfam" id="PF00561">
    <property type="entry name" value="Abhydrolase_1"/>
    <property type="match status" value="1"/>
</dbReference>
<name>A0AAX0YYM0_9GAMM</name>
<dbReference type="PRINTS" id="PR00412">
    <property type="entry name" value="EPOXHYDRLASE"/>
</dbReference>
<keyword evidence="3" id="KW-1185">Reference proteome</keyword>
<dbReference type="EMBL" id="PYOZ01000002">
    <property type="protein sequence ID" value="PSX46333.1"/>
    <property type="molecule type" value="Genomic_DNA"/>
</dbReference>
<dbReference type="AlphaFoldDB" id="A0AAX0YYM0"/>
<dbReference type="PANTHER" id="PTHR43798">
    <property type="entry name" value="MONOACYLGLYCEROL LIPASE"/>
    <property type="match status" value="1"/>
</dbReference>
<dbReference type="Proteomes" id="UP000240728">
    <property type="component" value="Unassembled WGS sequence"/>
</dbReference>
<dbReference type="InterPro" id="IPR000639">
    <property type="entry name" value="Epox_hydrolase-like"/>
</dbReference>
<dbReference type="PANTHER" id="PTHR43798:SF33">
    <property type="entry name" value="HYDROLASE, PUTATIVE (AFU_ORTHOLOGUE AFUA_2G14860)-RELATED"/>
    <property type="match status" value="1"/>
</dbReference>